<dbReference type="Gene3D" id="1.10.3290.10">
    <property type="entry name" value="Fido-like domain"/>
    <property type="match status" value="1"/>
</dbReference>
<keyword evidence="2" id="KW-0067">ATP-binding</keyword>
<reference evidence="4 5" key="1">
    <citation type="submission" date="2018-11" db="EMBL/GenBank/DDBJ databases">
        <title>Genomic Encyclopedia of Type Strains, Phase IV (KMG-IV): sequencing the most valuable type-strain genomes for metagenomic binning, comparative biology and taxonomic classification.</title>
        <authorList>
            <person name="Goeker M."/>
        </authorList>
    </citation>
    <scope>NUCLEOTIDE SEQUENCE [LARGE SCALE GENOMIC DNA]</scope>
    <source>
        <strain evidence="4 5">DSM 29158</strain>
    </source>
</reference>
<dbReference type="Pfam" id="PF02661">
    <property type="entry name" value="Fic"/>
    <property type="match status" value="1"/>
</dbReference>
<comment type="caution">
    <text evidence="4">The sequence shown here is derived from an EMBL/GenBank/DDBJ whole genome shotgun (WGS) entry which is preliminary data.</text>
</comment>
<organism evidence="4 5">
    <name type="scientific">Abyssicoccus albus</name>
    <dbReference type="NCBI Taxonomy" id="1817405"/>
    <lineage>
        <taxon>Bacteria</taxon>
        <taxon>Bacillati</taxon>
        <taxon>Bacillota</taxon>
        <taxon>Bacilli</taxon>
        <taxon>Bacillales</taxon>
        <taxon>Abyssicoccaceae</taxon>
    </lineage>
</organism>
<feature type="binding site" evidence="2">
    <location>
        <begin position="51"/>
        <end position="52"/>
    </location>
    <ligand>
        <name>ATP</name>
        <dbReference type="ChEBI" id="CHEBI:30616"/>
    </ligand>
</feature>
<evidence type="ECO:0000256" key="2">
    <source>
        <dbReference type="PIRSR" id="PIRSR640198-2"/>
    </source>
</evidence>
<dbReference type="SUPFAM" id="SSF140931">
    <property type="entry name" value="Fic-like"/>
    <property type="match status" value="1"/>
</dbReference>
<dbReference type="InterPro" id="IPR036597">
    <property type="entry name" value="Fido-like_dom_sf"/>
</dbReference>
<dbReference type="EMBL" id="RKRK01000003">
    <property type="protein sequence ID" value="RPF56713.1"/>
    <property type="molecule type" value="Genomic_DNA"/>
</dbReference>
<evidence type="ECO:0000313" key="4">
    <source>
        <dbReference type="EMBL" id="RPF56713.1"/>
    </source>
</evidence>
<name>A0A3N5BGQ0_9BACL</name>
<evidence type="ECO:0000313" key="5">
    <source>
        <dbReference type="Proteomes" id="UP000277108"/>
    </source>
</evidence>
<feature type="domain" description="Fido" evidence="3">
    <location>
        <begin position="1"/>
        <end position="68"/>
    </location>
</feature>
<feature type="active site" evidence="1">
    <location>
        <position position="9"/>
    </location>
</feature>
<protein>
    <submittedName>
        <fullName evidence="4">Fic/DOC family protein</fullName>
    </submittedName>
</protein>
<evidence type="ECO:0000256" key="1">
    <source>
        <dbReference type="PIRSR" id="PIRSR640198-1"/>
    </source>
</evidence>
<evidence type="ECO:0000259" key="3">
    <source>
        <dbReference type="PROSITE" id="PS51459"/>
    </source>
</evidence>
<feature type="binding site" evidence="2">
    <location>
        <begin position="13"/>
        <end position="20"/>
    </location>
    <ligand>
        <name>ATP</name>
        <dbReference type="ChEBI" id="CHEBI:30616"/>
    </ligand>
</feature>
<dbReference type="PANTHER" id="PTHR13504">
    <property type="entry name" value="FIDO DOMAIN-CONTAINING PROTEIN DDB_G0283145"/>
    <property type="match status" value="1"/>
</dbReference>
<proteinExistence type="predicted"/>
<dbReference type="InterPro" id="IPR040198">
    <property type="entry name" value="Fido_containing"/>
</dbReference>
<gene>
    <name evidence="4" type="ORF">EDD62_1369</name>
</gene>
<dbReference type="PROSITE" id="PS51459">
    <property type="entry name" value="FIDO"/>
    <property type="match status" value="1"/>
</dbReference>
<sequence>MHAQFESIHPYLDGNGRLGRILIVLNMIAESAIDSPIFFVSEELERERIRYYNLLNSVRSENPDWFKM</sequence>
<dbReference type="PANTHER" id="PTHR13504:SF38">
    <property type="entry name" value="FIDO DOMAIN-CONTAINING PROTEIN"/>
    <property type="match status" value="1"/>
</dbReference>
<dbReference type="AlphaFoldDB" id="A0A3N5BGQ0"/>
<keyword evidence="5" id="KW-1185">Reference proteome</keyword>
<keyword evidence="2" id="KW-0547">Nucleotide-binding</keyword>
<dbReference type="InterPro" id="IPR003812">
    <property type="entry name" value="Fido"/>
</dbReference>
<accession>A0A3N5BGQ0</accession>
<dbReference type="Proteomes" id="UP000277108">
    <property type="component" value="Unassembled WGS sequence"/>
</dbReference>